<keyword evidence="4" id="KW-0547">Nucleotide-binding</keyword>
<dbReference type="PANTHER" id="PTHR23075">
    <property type="entry name" value="PUTATIVE ATP-ASE"/>
    <property type="match status" value="1"/>
</dbReference>
<feature type="region of interest" description="Disordered" evidence="12">
    <location>
        <begin position="1"/>
        <end position="58"/>
    </location>
</feature>
<reference evidence="14" key="3">
    <citation type="submission" date="2025-09" db="UniProtKB">
        <authorList>
            <consortium name="Ensembl"/>
        </authorList>
    </citation>
    <scope>IDENTIFICATION</scope>
</reference>
<dbReference type="Ensembl" id="ENSCPBT00000038445.1">
    <property type="protein sequence ID" value="ENSCPBP00000032685.1"/>
    <property type="gene ID" value="ENSCPBG00000022917.1"/>
</dbReference>
<dbReference type="SMART" id="SM00382">
    <property type="entry name" value="AAA"/>
    <property type="match status" value="1"/>
</dbReference>
<dbReference type="Pfam" id="PF12037">
    <property type="entry name" value="ATAD3_N"/>
    <property type="match status" value="1"/>
</dbReference>
<dbReference type="Proteomes" id="UP000694380">
    <property type="component" value="Chromosome 24"/>
</dbReference>
<dbReference type="InterPro" id="IPR003593">
    <property type="entry name" value="AAA+_ATPase"/>
</dbReference>
<dbReference type="GO" id="GO:0007005">
    <property type="term" value="P:mitochondrion organization"/>
    <property type="evidence" value="ECO:0007669"/>
    <property type="project" value="TreeGrafter"/>
</dbReference>
<dbReference type="InterPro" id="IPR021911">
    <property type="entry name" value="ATAD3_N"/>
</dbReference>
<evidence type="ECO:0000256" key="9">
    <source>
        <dbReference type="ARBA" id="ARBA00023136"/>
    </source>
</evidence>
<keyword evidence="6" id="KW-0067">ATP-binding</keyword>
<dbReference type="GO" id="GO:0005743">
    <property type="term" value="C:mitochondrial inner membrane"/>
    <property type="evidence" value="ECO:0007669"/>
    <property type="project" value="UniProtKB-SubCell"/>
</dbReference>
<dbReference type="FunFam" id="3.40.50.300:FF:000470">
    <property type="entry name" value="ATPase family, AAA domain containing 3A"/>
    <property type="match status" value="1"/>
</dbReference>
<evidence type="ECO:0000313" key="15">
    <source>
        <dbReference type="Proteomes" id="UP000694380"/>
    </source>
</evidence>
<dbReference type="Gene3D" id="3.40.50.300">
    <property type="entry name" value="P-loop containing nucleotide triphosphate hydrolases"/>
    <property type="match status" value="1"/>
</dbReference>
<gene>
    <name evidence="14" type="primary">ATAD3A</name>
</gene>
<evidence type="ECO:0000256" key="8">
    <source>
        <dbReference type="ARBA" id="ARBA00023128"/>
    </source>
</evidence>
<comment type="subcellular location">
    <subcellularLocation>
        <location evidence="1">Mitochondrion inner membrane</location>
    </subcellularLocation>
    <subcellularLocation>
        <location evidence="2">Mitochondrion matrix</location>
        <location evidence="2">Mitochondrion nucleoid</location>
    </subcellularLocation>
</comment>
<evidence type="ECO:0000256" key="6">
    <source>
        <dbReference type="ARBA" id="ARBA00022840"/>
    </source>
</evidence>
<evidence type="ECO:0000256" key="7">
    <source>
        <dbReference type="ARBA" id="ARBA00023054"/>
    </source>
</evidence>
<keyword evidence="10" id="KW-1135">Mitochondrion nucleoid</keyword>
<keyword evidence="15" id="KW-1185">Reference proteome</keyword>
<proteinExistence type="inferred from homology"/>
<protein>
    <submittedName>
        <fullName evidence="14">ATPase family AAA domain containing 3A</fullName>
    </submittedName>
</protein>
<dbReference type="GO" id="GO:0016887">
    <property type="term" value="F:ATP hydrolysis activity"/>
    <property type="evidence" value="ECO:0007669"/>
    <property type="project" value="InterPro"/>
</dbReference>
<evidence type="ECO:0000259" key="13">
    <source>
        <dbReference type="SMART" id="SM00382"/>
    </source>
</evidence>
<evidence type="ECO:0000256" key="10">
    <source>
        <dbReference type="ARBA" id="ARBA00023271"/>
    </source>
</evidence>
<evidence type="ECO:0000256" key="4">
    <source>
        <dbReference type="ARBA" id="ARBA00022741"/>
    </source>
</evidence>
<evidence type="ECO:0000256" key="3">
    <source>
        <dbReference type="ARBA" id="ARBA00006914"/>
    </source>
</evidence>
<dbReference type="AlphaFoldDB" id="A0A8C3IF66"/>
<keyword evidence="9" id="KW-0472">Membrane</keyword>
<evidence type="ECO:0000313" key="14">
    <source>
        <dbReference type="Ensembl" id="ENSCPBP00000032685.1"/>
    </source>
</evidence>
<dbReference type="InterPro" id="IPR003959">
    <property type="entry name" value="ATPase_AAA_core"/>
</dbReference>
<feature type="coiled-coil region" evidence="11">
    <location>
        <begin position="141"/>
        <end position="222"/>
    </location>
</feature>
<dbReference type="GO" id="GO:0005524">
    <property type="term" value="F:ATP binding"/>
    <property type="evidence" value="ECO:0007669"/>
    <property type="project" value="UniProtKB-KW"/>
</dbReference>
<keyword evidence="5" id="KW-0999">Mitochondrion inner membrane</keyword>
<feature type="coiled-coil region" evidence="11">
    <location>
        <begin position="89"/>
        <end position="116"/>
    </location>
</feature>
<dbReference type="GO" id="GO:0042645">
    <property type="term" value="C:mitochondrial nucleoid"/>
    <property type="evidence" value="ECO:0007669"/>
    <property type="project" value="UniProtKB-SubCell"/>
</dbReference>
<feature type="compositionally biased region" description="Basic and acidic residues" evidence="12">
    <location>
        <begin position="40"/>
        <end position="51"/>
    </location>
</feature>
<evidence type="ECO:0000256" key="12">
    <source>
        <dbReference type="SAM" id="MobiDB-lite"/>
    </source>
</evidence>
<dbReference type="GO" id="GO:0008270">
    <property type="term" value="F:zinc ion binding"/>
    <property type="evidence" value="ECO:0007669"/>
    <property type="project" value="TreeGrafter"/>
</dbReference>
<organism evidence="14 15">
    <name type="scientific">Chrysemys picta bellii</name>
    <name type="common">Western painted turtle</name>
    <name type="synonym">Emys bellii</name>
    <dbReference type="NCBI Taxonomy" id="8478"/>
    <lineage>
        <taxon>Eukaryota</taxon>
        <taxon>Metazoa</taxon>
        <taxon>Chordata</taxon>
        <taxon>Craniata</taxon>
        <taxon>Vertebrata</taxon>
        <taxon>Euteleostomi</taxon>
        <taxon>Archelosauria</taxon>
        <taxon>Testudinata</taxon>
        <taxon>Testudines</taxon>
        <taxon>Cryptodira</taxon>
        <taxon>Durocryptodira</taxon>
        <taxon>Testudinoidea</taxon>
        <taxon>Emydidae</taxon>
        <taxon>Chrysemys</taxon>
    </lineage>
</organism>
<sequence>MSWLFGLNSRSPPVAGDGGTGGAGMALPPSAGGPAAGDGAGDRHTPKDKWSNFDPTGLERAAKAARELEASRHAKDALNLAQLQEQTLQMEQQSKIKEYEAAIEQLKNEHIRVQGDEKRKTLSEETRQHQARAQYQDNLARQRYEAQLRQQQLLNEENLRKQEESVQKQEAMKRATVEREMELRHKNEMLRIEAEVRARAKAERENADLIREQIRLKAAEHRQTVLDSLKTAGTLFGEGFRAFVTDWDKVTATVAGLTLLAVGIYTAKNATGVAGRYIEARLGKPSLVRETSRITVLEALKHPIKIGKRLTSKAQDALEGVVLSPKLEERVRDIAIATRNTRNNKSLYRNILMYGPPGTGKTLFAKKLAMHSGMDYAIMTGGDVAPMGREGVTAMHKVFDWANTSKRGLLLFVDEADAFLRKRATEKISEDLRATLNAFLHRTGQHSNKFMLVLASNQPEQFDWAINDRIDEMVNFDLPQLQERERLVRMYFDKHVLKPATEGKQRLKLAEFDYGKKCSEIAKLTEGMSGREISQLAVAWQVFTSMAYTEELEISTIEGRACTLHISYPPAKFLAPEPYRRNLAKQLLASL</sequence>
<evidence type="ECO:0000256" key="5">
    <source>
        <dbReference type="ARBA" id="ARBA00022792"/>
    </source>
</evidence>
<evidence type="ECO:0000256" key="2">
    <source>
        <dbReference type="ARBA" id="ARBA00004436"/>
    </source>
</evidence>
<dbReference type="Pfam" id="PF00004">
    <property type="entry name" value="AAA"/>
    <property type="match status" value="1"/>
</dbReference>
<name>A0A8C3IF66_CHRPI</name>
<feature type="domain" description="AAA+ ATPase" evidence="13">
    <location>
        <begin position="347"/>
        <end position="502"/>
    </location>
</feature>
<evidence type="ECO:0000256" key="11">
    <source>
        <dbReference type="SAM" id="Coils"/>
    </source>
</evidence>
<dbReference type="InterPro" id="IPR027417">
    <property type="entry name" value="P-loop_NTPase"/>
</dbReference>
<reference evidence="14" key="2">
    <citation type="submission" date="2025-08" db="UniProtKB">
        <authorList>
            <consortium name="Ensembl"/>
        </authorList>
    </citation>
    <scope>IDENTIFICATION</scope>
</reference>
<dbReference type="PANTHER" id="PTHR23075:SF0">
    <property type="entry name" value="ATPASE FAMILY AAA DOMAIN-CONTAINING PROTEIN 3"/>
    <property type="match status" value="1"/>
</dbReference>
<keyword evidence="8" id="KW-0496">Mitochondrion</keyword>
<evidence type="ECO:0000256" key="1">
    <source>
        <dbReference type="ARBA" id="ARBA00004273"/>
    </source>
</evidence>
<accession>A0A8C3IF66</accession>
<reference evidence="14" key="1">
    <citation type="journal article" date="2015" name="Genome Biol. Evol.">
        <title>Physical Mapping and Refinement of the Painted Turtle Genome (Chrysemys picta) Inform Amniote Genome Evolution and Challenge Turtle-Bird Chromosomal Conservation.</title>
        <authorList>
            <person name="Badenhorst D."/>
            <person name="Hillier L.W."/>
            <person name="Literman R."/>
            <person name="Montiel E.E."/>
            <person name="Radhakrishnan S."/>
            <person name="Shen Y."/>
            <person name="Minx P."/>
            <person name="Janes D.E."/>
            <person name="Warren W.C."/>
            <person name="Edwards S.V."/>
            <person name="Valenzuela N."/>
        </authorList>
    </citation>
    <scope>NUCLEOTIDE SEQUENCE [LARGE SCALE GENOMIC DNA]</scope>
</reference>
<comment type="similarity">
    <text evidence="3">Belongs to the AAA ATPase family.</text>
</comment>
<keyword evidence="7 11" id="KW-0175">Coiled coil</keyword>
<dbReference type="GeneTree" id="ENSGT00730000111059"/>
<dbReference type="CDD" id="cd19512">
    <property type="entry name" value="RecA-like_ATAD3-like"/>
    <property type="match status" value="1"/>
</dbReference>
<dbReference type="SUPFAM" id="SSF52540">
    <property type="entry name" value="P-loop containing nucleoside triphosphate hydrolases"/>
    <property type="match status" value="1"/>
</dbReference>